<keyword evidence="2" id="KW-1185">Reference proteome</keyword>
<dbReference type="InterPro" id="IPR010985">
    <property type="entry name" value="Ribbon_hlx_hlx"/>
</dbReference>
<evidence type="ECO:0000313" key="2">
    <source>
        <dbReference type="Proteomes" id="UP001163687"/>
    </source>
</evidence>
<organism evidence="1 2">
    <name type="scientific">Caldinitratiruptor microaerophilus</name>
    <dbReference type="NCBI Taxonomy" id="671077"/>
    <lineage>
        <taxon>Bacteria</taxon>
        <taxon>Bacillati</taxon>
        <taxon>Bacillota</taxon>
        <taxon>Clostridia</taxon>
        <taxon>Eubacteriales</taxon>
        <taxon>Symbiobacteriaceae</taxon>
        <taxon>Caldinitratiruptor</taxon>
    </lineage>
</organism>
<name>A0AA35G765_9FIRM</name>
<dbReference type="Proteomes" id="UP001163687">
    <property type="component" value="Chromosome"/>
</dbReference>
<reference evidence="1" key="1">
    <citation type="submission" date="2022-03" db="EMBL/GenBank/DDBJ databases">
        <title>Complete genome sequence of Caldinitratiruptor microaerophilus.</title>
        <authorList>
            <person name="Mukaiyama R."/>
            <person name="Nishiyama T."/>
            <person name="Ueda K."/>
        </authorList>
    </citation>
    <scope>NUCLEOTIDE SEQUENCE</scope>
    <source>
        <strain evidence="1">JCM 16183</strain>
    </source>
</reference>
<sequence length="83" mass="9098">MATLSVRVPDELKRVLEARAKGQHRQPSDQVRRYLEIAMIAEDNPDLSFQMIEAILEAQAELDAGLAEPYEFGDVGGDAGVQG</sequence>
<protein>
    <submittedName>
        <fullName evidence="1">Uncharacterized protein</fullName>
    </submittedName>
</protein>
<proteinExistence type="predicted"/>
<dbReference type="EMBL" id="AP025628">
    <property type="protein sequence ID" value="BDG59766.1"/>
    <property type="molecule type" value="Genomic_DNA"/>
</dbReference>
<dbReference type="SUPFAM" id="SSF47598">
    <property type="entry name" value="Ribbon-helix-helix"/>
    <property type="match status" value="1"/>
</dbReference>
<dbReference type="KEGG" id="cmic:caldi_08560"/>
<gene>
    <name evidence="1" type="ORF">caldi_08560</name>
</gene>
<dbReference type="RefSeq" id="WP_264843865.1">
    <property type="nucleotide sequence ID" value="NZ_AP025628.1"/>
</dbReference>
<dbReference type="InterPro" id="IPR021831">
    <property type="entry name" value="ParD-like"/>
</dbReference>
<accession>A0AA35G765</accession>
<dbReference type="Pfam" id="PF11903">
    <property type="entry name" value="ParD_like"/>
    <property type="match status" value="1"/>
</dbReference>
<evidence type="ECO:0000313" key="1">
    <source>
        <dbReference type="EMBL" id="BDG59766.1"/>
    </source>
</evidence>
<dbReference type="GO" id="GO:0006355">
    <property type="term" value="P:regulation of DNA-templated transcription"/>
    <property type="evidence" value="ECO:0007669"/>
    <property type="project" value="InterPro"/>
</dbReference>
<dbReference type="AlphaFoldDB" id="A0AA35G765"/>